<organism evidence="9 10">
    <name type="scientific">Metschnikowia aff. pulcherrima</name>
    <dbReference type="NCBI Taxonomy" id="2163413"/>
    <lineage>
        <taxon>Eukaryota</taxon>
        <taxon>Fungi</taxon>
        <taxon>Dikarya</taxon>
        <taxon>Ascomycota</taxon>
        <taxon>Saccharomycotina</taxon>
        <taxon>Pichiomycetes</taxon>
        <taxon>Metschnikowiaceae</taxon>
        <taxon>Metschnikowia</taxon>
    </lineage>
</organism>
<dbReference type="PANTHER" id="PTHR31806">
    <property type="entry name" value="PURINE-CYTOSINE PERMEASE FCY2-RELATED"/>
    <property type="match status" value="1"/>
</dbReference>
<reference evidence="10" key="1">
    <citation type="submission" date="2019-03" db="EMBL/GenBank/DDBJ databases">
        <title>Snf2 controls pulcherriminic acid biosynthesis and connects pigmentation and antifungal activity of the yeast Metschnikowia pulcherrima.</title>
        <authorList>
            <person name="Gore-Lloyd D."/>
            <person name="Sumann I."/>
            <person name="Brachmann A.O."/>
            <person name="Schneeberger K."/>
            <person name="Ortiz-Merino R.A."/>
            <person name="Moreno-Beltran M."/>
            <person name="Schlaefli M."/>
            <person name="Kirner P."/>
            <person name="Santos Kron A."/>
            <person name="Wolfe K.H."/>
            <person name="Piel J."/>
            <person name="Ahrens C.H."/>
            <person name="Henk D."/>
            <person name="Freimoser F.M."/>
        </authorList>
    </citation>
    <scope>NUCLEOTIDE SEQUENCE [LARGE SCALE GENOMIC DNA]</scope>
    <source>
        <strain evidence="10">APC 1.2</strain>
    </source>
</reference>
<dbReference type="PIRSF" id="PIRSF002744">
    <property type="entry name" value="Pur-cyt_permease"/>
    <property type="match status" value="1"/>
</dbReference>
<feature type="transmembrane region" description="Helical" evidence="8">
    <location>
        <begin position="372"/>
        <end position="392"/>
    </location>
</feature>
<evidence type="ECO:0000256" key="8">
    <source>
        <dbReference type="SAM" id="Phobius"/>
    </source>
</evidence>
<keyword evidence="3 7" id="KW-0813">Transport</keyword>
<feature type="transmembrane region" description="Helical" evidence="8">
    <location>
        <begin position="468"/>
        <end position="487"/>
    </location>
</feature>
<comment type="similarity">
    <text evidence="2 7">Belongs to the purine-cytosine permease (2.A.39) family.</text>
</comment>
<evidence type="ECO:0000256" key="1">
    <source>
        <dbReference type="ARBA" id="ARBA00004141"/>
    </source>
</evidence>
<keyword evidence="5 8" id="KW-1133">Transmembrane helix</keyword>
<proteinExistence type="inferred from homology"/>
<feature type="transmembrane region" description="Helical" evidence="8">
    <location>
        <begin position="336"/>
        <end position="360"/>
    </location>
</feature>
<dbReference type="GO" id="GO:0022857">
    <property type="term" value="F:transmembrane transporter activity"/>
    <property type="evidence" value="ECO:0007669"/>
    <property type="project" value="InterPro"/>
</dbReference>
<evidence type="ECO:0000256" key="5">
    <source>
        <dbReference type="ARBA" id="ARBA00022989"/>
    </source>
</evidence>
<dbReference type="AlphaFoldDB" id="A0A4P6XKN9"/>
<keyword evidence="10" id="KW-1185">Reference proteome</keyword>
<evidence type="ECO:0000256" key="7">
    <source>
        <dbReference type="PIRNR" id="PIRNR002744"/>
    </source>
</evidence>
<protein>
    <submittedName>
        <fullName evidence="9">NCS1 nucleoside transporter family</fullName>
    </submittedName>
</protein>
<name>A0A4P6XKN9_9ASCO</name>
<evidence type="ECO:0000256" key="2">
    <source>
        <dbReference type="ARBA" id="ARBA00008974"/>
    </source>
</evidence>
<evidence type="ECO:0000313" key="10">
    <source>
        <dbReference type="Proteomes" id="UP000292447"/>
    </source>
</evidence>
<dbReference type="Pfam" id="PF02133">
    <property type="entry name" value="Transp_cyt_pur"/>
    <property type="match status" value="1"/>
</dbReference>
<feature type="transmembrane region" description="Helical" evidence="8">
    <location>
        <begin position="278"/>
        <end position="300"/>
    </location>
</feature>
<feature type="transmembrane region" description="Helical" evidence="8">
    <location>
        <begin position="177"/>
        <end position="199"/>
    </location>
</feature>
<dbReference type="InterPro" id="IPR026030">
    <property type="entry name" value="Pur-cyt_permease_Fcy2/21/22"/>
</dbReference>
<comment type="subcellular location">
    <subcellularLocation>
        <location evidence="1">Membrane</location>
        <topology evidence="1">Multi-pass membrane protein</topology>
    </subcellularLocation>
</comment>
<accession>A0A4P6XKN9</accession>
<evidence type="ECO:0000256" key="4">
    <source>
        <dbReference type="ARBA" id="ARBA00022692"/>
    </source>
</evidence>
<dbReference type="InterPro" id="IPR001248">
    <property type="entry name" value="Pur-cyt_permease"/>
</dbReference>
<keyword evidence="6 7" id="KW-0472">Membrane</keyword>
<feature type="transmembrane region" description="Helical" evidence="8">
    <location>
        <begin position="99"/>
        <end position="121"/>
    </location>
</feature>
<dbReference type="Proteomes" id="UP000292447">
    <property type="component" value="Chromosome II"/>
</dbReference>
<feature type="transmembrane region" description="Helical" evidence="8">
    <location>
        <begin position="133"/>
        <end position="157"/>
    </location>
</feature>
<feature type="transmembrane region" description="Helical" evidence="8">
    <location>
        <begin position="204"/>
        <end position="224"/>
    </location>
</feature>
<keyword evidence="4 8" id="KW-0812">Transmembrane</keyword>
<gene>
    <name evidence="9" type="primary">MPUL0B04910</name>
    <name evidence="9" type="ORF">METSCH_B04910</name>
</gene>
<feature type="transmembrane region" description="Helical" evidence="8">
    <location>
        <begin position="64"/>
        <end position="87"/>
    </location>
</feature>
<dbReference type="GO" id="GO:0000329">
    <property type="term" value="C:fungal-type vacuole membrane"/>
    <property type="evidence" value="ECO:0007669"/>
    <property type="project" value="TreeGrafter"/>
</dbReference>
<feature type="transmembrane region" description="Helical" evidence="8">
    <location>
        <begin position="404"/>
        <end position="423"/>
    </location>
</feature>
<sequence>MSKQEKAGDSIAHESSRAVDEKDEITPYLFIKKISDILDSVGVEVTGIERISPYRRSTNKLRQLITVTGLWFSACGGLSSMSTFYLGPLLFGLGLKKSMIAGMLGQFVGCLVAAYCSLMGPRSGCRQMVTARFLFGWWMVKLVAIASIVGVMGWSVINCIVGGQILNHVSEGKVPLVVSIVIIGISSLCISVAGIRFVLRVEALLSIPVMAAFLMLYIVLASKYQYLSLADAAGDSFATVKGNAFSFFAICYSTTSTWGSIASDYYILFPQDTPDIQVFTLTFLGIFLPTSFVGIIALLIGNIAMTHTPWAEAYEDLGMGGLLGAVFDPWGAGGKFLLVLIFLSLISNNILNTYLAVFGMQIIGLPLARVPRWLWSLLMTGLYLALAIIGRYKFATILGNFLPMVGYWLSIYFFLLLEENLIFRTSRFRHLYRKEFEDTDADTSELMGPAKCNYNFLIWNTQGKLTRGLAATVAFLFGAAGAAVGMSQTYWIGPLARKVGGEYGGDIAMWLCMGFSGVVYPALRYWELKKFGR</sequence>
<dbReference type="Gene3D" id="1.10.4160.10">
    <property type="entry name" value="Hydantoin permease"/>
    <property type="match status" value="1"/>
</dbReference>
<evidence type="ECO:0000313" key="9">
    <source>
        <dbReference type="EMBL" id="QBM87289.1"/>
    </source>
</evidence>
<dbReference type="PANTHER" id="PTHR31806:SF17">
    <property type="entry name" value="VITAMIN B6 TRANSPORTER TPN1"/>
    <property type="match status" value="1"/>
</dbReference>
<dbReference type="EMBL" id="CP034457">
    <property type="protein sequence ID" value="QBM87289.1"/>
    <property type="molecule type" value="Genomic_DNA"/>
</dbReference>
<evidence type="ECO:0000256" key="6">
    <source>
        <dbReference type="ARBA" id="ARBA00023136"/>
    </source>
</evidence>
<feature type="transmembrane region" description="Helical" evidence="8">
    <location>
        <begin position="507"/>
        <end position="526"/>
    </location>
</feature>
<feature type="transmembrane region" description="Helical" evidence="8">
    <location>
        <begin position="244"/>
        <end position="266"/>
    </location>
</feature>
<dbReference type="STRING" id="2163413.A0A4P6XKN9"/>
<dbReference type="GO" id="GO:0005886">
    <property type="term" value="C:plasma membrane"/>
    <property type="evidence" value="ECO:0007669"/>
    <property type="project" value="TreeGrafter"/>
</dbReference>
<evidence type="ECO:0000256" key="3">
    <source>
        <dbReference type="ARBA" id="ARBA00022448"/>
    </source>
</evidence>